<reference evidence="1" key="1">
    <citation type="journal article" date="2014" name="Int. J. Syst. Evol. Microbiol.">
        <title>Complete genome sequence of Corynebacterium casei LMG S-19264T (=DSM 44701T), isolated from a smear-ripened cheese.</title>
        <authorList>
            <consortium name="US DOE Joint Genome Institute (JGI-PGF)"/>
            <person name="Walter F."/>
            <person name="Albersmeier A."/>
            <person name="Kalinowski J."/>
            <person name="Ruckert C."/>
        </authorList>
    </citation>
    <scope>NUCLEOTIDE SEQUENCE</scope>
    <source>
        <strain evidence="1">CGMCC 4.7110</strain>
    </source>
</reference>
<dbReference type="Proteomes" id="UP000653411">
    <property type="component" value="Unassembled WGS sequence"/>
</dbReference>
<evidence type="ECO:0000313" key="1">
    <source>
        <dbReference type="EMBL" id="GGM94530.1"/>
    </source>
</evidence>
<dbReference type="AlphaFoldDB" id="A0A917UKC2"/>
<dbReference type="RefSeq" id="WP_189261628.1">
    <property type="nucleotide sequence ID" value="NZ_BMML01000002.1"/>
</dbReference>
<protein>
    <submittedName>
        <fullName evidence="1">Uncharacterized protein</fullName>
    </submittedName>
</protein>
<reference evidence="1" key="2">
    <citation type="submission" date="2020-09" db="EMBL/GenBank/DDBJ databases">
        <authorList>
            <person name="Sun Q."/>
            <person name="Zhou Y."/>
        </authorList>
    </citation>
    <scope>NUCLEOTIDE SEQUENCE</scope>
    <source>
        <strain evidence="1">CGMCC 4.7110</strain>
    </source>
</reference>
<gene>
    <name evidence="1" type="ORF">GCM10011578_013500</name>
</gene>
<evidence type="ECO:0000313" key="2">
    <source>
        <dbReference type="Proteomes" id="UP000653411"/>
    </source>
</evidence>
<name>A0A917UKC2_9ACTN</name>
<organism evidence="1 2">
    <name type="scientific">Streptomyces fuscichromogenes</name>
    <dbReference type="NCBI Taxonomy" id="1324013"/>
    <lineage>
        <taxon>Bacteria</taxon>
        <taxon>Bacillati</taxon>
        <taxon>Actinomycetota</taxon>
        <taxon>Actinomycetes</taxon>
        <taxon>Kitasatosporales</taxon>
        <taxon>Streptomycetaceae</taxon>
        <taxon>Streptomyces</taxon>
    </lineage>
</organism>
<accession>A0A917UKC2</accession>
<comment type="caution">
    <text evidence="1">The sequence shown here is derived from an EMBL/GenBank/DDBJ whole genome shotgun (WGS) entry which is preliminary data.</text>
</comment>
<sequence length="167" mass="18054">MPLFRAWGRQPPDALVLGRHLRCGEEVVEIRGHLVVDVLDGADGEFVELAAPVLLRVALPVRQHDDGGEDSGVQIVIGQDAVIDRRERVVQLGGADRQDVRARGGQCSPGLFREFVLGRTAQQLRPHQTGDRLLAEGTSTALGAPDDQPENVRLKLAVLHARSPSGV</sequence>
<keyword evidence="2" id="KW-1185">Reference proteome</keyword>
<proteinExistence type="predicted"/>
<dbReference type="EMBL" id="BMML01000002">
    <property type="protein sequence ID" value="GGM94530.1"/>
    <property type="molecule type" value="Genomic_DNA"/>
</dbReference>